<evidence type="ECO:0000256" key="1">
    <source>
        <dbReference type="ARBA" id="ARBA00004141"/>
    </source>
</evidence>
<evidence type="ECO:0000256" key="3">
    <source>
        <dbReference type="ARBA" id="ARBA00022989"/>
    </source>
</evidence>
<keyword evidence="4 5" id="KW-0472">Membrane</keyword>
<dbReference type="GO" id="GO:0005886">
    <property type="term" value="C:plasma membrane"/>
    <property type="evidence" value="ECO:0007669"/>
    <property type="project" value="UniProtKB-ARBA"/>
</dbReference>
<gene>
    <name evidence="6" type="ORF">HMPREF0446_00472</name>
</gene>
<dbReference type="OrthoDB" id="92887at2"/>
<feature type="transmembrane region" description="Helical" evidence="5">
    <location>
        <begin position="47"/>
        <end position="68"/>
    </location>
</feature>
<dbReference type="RefSeq" id="WP_006702746.1">
    <property type="nucleotide sequence ID" value="NZ_KI391971.1"/>
</dbReference>
<accession>D0BKI7</accession>
<name>D0BKI7_9LACT</name>
<evidence type="ECO:0000313" key="7">
    <source>
        <dbReference type="Proteomes" id="UP000002939"/>
    </source>
</evidence>
<organism evidence="6 7">
    <name type="scientific">Granulicatella elegans ATCC 700633</name>
    <dbReference type="NCBI Taxonomy" id="626369"/>
    <lineage>
        <taxon>Bacteria</taxon>
        <taxon>Bacillati</taxon>
        <taxon>Bacillota</taxon>
        <taxon>Bacilli</taxon>
        <taxon>Lactobacillales</taxon>
        <taxon>Carnobacteriaceae</taxon>
        <taxon>Granulicatella</taxon>
    </lineage>
</organism>
<comment type="subcellular location">
    <subcellularLocation>
        <location evidence="1">Membrane</location>
        <topology evidence="1">Multi-pass membrane protein</topology>
    </subcellularLocation>
</comment>
<evidence type="ECO:0008006" key="8">
    <source>
        <dbReference type="Google" id="ProtNLM"/>
    </source>
</evidence>
<feature type="transmembrane region" description="Helical" evidence="5">
    <location>
        <begin position="198"/>
        <end position="216"/>
    </location>
</feature>
<comment type="caution">
    <text evidence="6">The sequence shown here is derived from an EMBL/GenBank/DDBJ whole genome shotgun (WGS) entry which is preliminary data.</text>
</comment>
<feature type="transmembrane region" description="Helical" evidence="5">
    <location>
        <begin position="80"/>
        <end position="101"/>
    </location>
</feature>
<evidence type="ECO:0000313" key="6">
    <source>
        <dbReference type="EMBL" id="EEW93590.1"/>
    </source>
</evidence>
<dbReference type="InterPro" id="IPR003339">
    <property type="entry name" value="ABC/ECF_trnsptr_transmembrane"/>
</dbReference>
<dbReference type="EMBL" id="ACRF02000013">
    <property type="protein sequence ID" value="EEW93590.1"/>
    <property type="molecule type" value="Genomic_DNA"/>
</dbReference>
<evidence type="ECO:0000256" key="4">
    <source>
        <dbReference type="ARBA" id="ARBA00023136"/>
    </source>
</evidence>
<evidence type="ECO:0000256" key="5">
    <source>
        <dbReference type="SAM" id="Phobius"/>
    </source>
</evidence>
<keyword evidence="2 5" id="KW-0812">Transmembrane</keyword>
<reference evidence="6" key="2">
    <citation type="submission" date="2011-10" db="EMBL/GenBank/DDBJ databases">
        <title>The Genome Sequence of Granulicatella elegans ATCC 700633.</title>
        <authorList>
            <consortium name="The Broad Institute Genome Sequencing Platform"/>
            <consortium name="The Broad Institute Genome Sequencing Center for Infectious Disease"/>
            <person name="Earl A."/>
            <person name="Ward D."/>
            <person name="Feldgarden M."/>
            <person name="Gevers D."/>
            <person name="Sibley C.D."/>
            <person name="Field T.R."/>
            <person name="Grinwis M."/>
            <person name="Eshaghurshan C.S."/>
            <person name="Surette M.G."/>
            <person name="Young S.K."/>
            <person name="Zeng Q."/>
            <person name="Gargeya S."/>
            <person name="Fitzgerald M."/>
            <person name="Haas B."/>
            <person name="Abouelleil A."/>
            <person name="Alvarado L."/>
            <person name="Arachchi H.M."/>
            <person name="Berlin A."/>
            <person name="Brown A."/>
            <person name="Chapman S.B."/>
            <person name="Chen Z."/>
            <person name="Dunbar C."/>
            <person name="Freedman E."/>
            <person name="Gearin G."/>
            <person name="Goldberg J."/>
            <person name="Griggs A."/>
            <person name="Gujja S."/>
            <person name="Heiman D."/>
            <person name="Howarth C."/>
            <person name="Larson L."/>
            <person name="Lui A."/>
            <person name="MacDonald P.J.P."/>
            <person name="Montmayeur A."/>
            <person name="Murphy C."/>
            <person name="Neiman D."/>
            <person name="Pearson M."/>
            <person name="Priest M."/>
            <person name="Roberts A."/>
            <person name="Saif S."/>
            <person name="Shea T."/>
            <person name="Shenoy N."/>
            <person name="Sisk P."/>
            <person name="Stolte C."/>
            <person name="Sykes S."/>
            <person name="Wortman J."/>
            <person name="Nusbaum C."/>
            <person name="Birren B."/>
        </authorList>
    </citation>
    <scope>NUCLEOTIDE SEQUENCE [LARGE SCALE GENOMIC DNA]</scope>
    <source>
        <strain evidence="6">ATCC 700633</strain>
    </source>
</reference>
<evidence type="ECO:0000256" key="2">
    <source>
        <dbReference type="ARBA" id="ARBA00022692"/>
    </source>
</evidence>
<dbReference type="CDD" id="cd16914">
    <property type="entry name" value="EcfT"/>
    <property type="match status" value="1"/>
</dbReference>
<reference evidence="6" key="1">
    <citation type="submission" date="2009-09" db="EMBL/GenBank/DDBJ databases">
        <authorList>
            <consortium name="The Broad Institute Genome Sequencing Platform"/>
            <person name="Ward D."/>
            <person name="Feldgarden M."/>
            <person name="Earl A."/>
            <person name="Young S.K."/>
            <person name="Zeng Q."/>
            <person name="Koehrsen M."/>
            <person name="Alvarado L."/>
            <person name="Berlin A."/>
            <person name="Bochicchio J."/>
            <person name="Borenstein D."/>
            <person name="Chapman S.B."/>
            <person name="Chen Z."/>
            <person name="Engels R."/>
            <person name="Freedman E."/>
            <person name="Gellesch M."/>
            <person name="Goldberg J."/>
            <person name="Griggs A."/>
            <person name="Gujja S."/>
            <person name="Heilman E."/>
            <person name="Heiman D."/>
            <person name="Hepburn T."/>
            <person name="Howarth C."/>
            <person name="Jen D."/>
            <person name="Larson L."/>
            <person name="Lewis B."/>
            <person name="Mehta T."/>
            <person name="Park D."/>
            <person name="Pearson M."/>
            <person name="Roberts A."/>
            <person name="Saif S."/>
            <person name="Shea T."/>
            <person name="Shenoy N."/>
            <person name="Sisk P."/>
            <person name="Stolte C."/>
            <person name="Sykes S."/>
            <person name="Thomson T."/>
            <person name="Walk T."/>
            <person name="White J."/>
            <person name="Yandava C."/>
            <person name="Sibley C.D."/>
            <person name="Field T.R."/>
            <person name="Grinwis M."/>
            <person name="Eshaghurshan C.S."/>
            <person name="Surette M.G."/>
            <person name="Haas B."/>
            <person name="Nusbaum C."/>
            <person name="Birren B."/>
        </authorList>
    </citation>
    <scope>NUCLEOTIDE SEQUENCE [LARGE SCALE GENOMIC DNA]</scope>
    <source>
        <strain evidence="6">ATCC 700633</strain>
    </source>
</reference>
<proteinExistence type="predicted"/>
<feature type="transmembrane region" description="Helical" evidence="5">
    <location>
        <begin position="12"/>
        <end position="41"/>
    </location>
</feature>
<dbReference type="Proteomes" id="UP000002939">
    <property type="component" value="Unassembled WGS sequence"/>
</dbReference>
<sequence>MEKQSKSLAFSLFLIIVTIELSFVPSNVLNSFVLVVGFLYLLWKKQWGVIGATMIVPLFPAIGSYWSIRVQGIHLELASVMFTRTFAFALLGFLLAFSVDLEELLLVLEQKGLPPHFVYGLLVIIHAFPYIRREVVQMKEASQLRGRPLHFWSSLYYIKVIFTAYHLQEQYEQAMISHGFDEKGKRTPSIIWKNDGKALGWMILLFVVGNSIAWLWR</sequence>
<protein>
    <recommendedName>
        <fullName evidence="8">Cobalt transport protein</fullName>
    </recommendedName>
</protein>
<dbReference type="HOGENOM" id="CLU_056469_6_2_9"/>
<dbReference type="eggNOG" id="COG0619">
    <property type="taxonomic scope" value="Bacteria"/>
</dbReference>
<keyword evidence="3 5" id="KW-1133">Transmembrane helix</keyword>
<feature type="transmembrane region" description="Helical" evidence="5">
    <location>
        <begin position="113"/>
        <end position="131"/>
    </location>
</feature>
<keyword evidence="7" id="KW-1185">Reference proteome</keyword>
<dbReference type="STRING" id="626369.HMPREF0446_00472"/>
<dbReference type="AlphaFoldDB" id="D0BKI7"/>
<dbReference type="Pfam" id="PF02361">
    <property type="entry name" value="CbiQ"/>
    <property type="match status" value="1"/>
</dbReference>